<dbReference type="InterPro" id="IPR003593">
    <property type="entry name" value="AAA+_ATPase"/>
</dbReference>
<dbReference type="PANTHER" id="PTHR32039:SF7">
    <property type="entry name" value="COMPETENCE PROTEIN COMM"/>
    <property type="match status" value="1"/>
</dbReference>
<gene>
    <name evidence="2" type="ORF">B7R76_01885</name>
</gene>
<reference evidence="3" key="1">
    <citation type="submission" date="2017-04" db="EMBL/GenBank/DDBJ databases">
        <authorList>
            <person name="Bumgarner R.E."/>
            <person name="Fredricks D.N."/>
            <person name="Srinivasan S."/>
        </authorList>
    </citation>
    <scope>NUCLEOTIDE SEQUENCE [LARGE SCALE GENOMIC DNA]</scope>
    <source>
        <strain evidence="3">KA00405</strain>
    </source>
</reference>
<comment type="caution">
    <text evidence="2">The sequence shown here is derived from an EMBL/GenBank/DDBJ whole genome shotgun (WGS) entry which is preliminary data.</text>
</comment>
<dbReference type="AlphaFoldDB" id="A0A2J8B4F6"/>
<dbReference type="Proteomes" id="UP000236394">
    <property type="component" value="Unassembled WGS sequence"/>
</dbReference>
<feature type="domain" description="AAA+ ATPase" evidence="1">
    <location>
        <begin position="229"/>
        <end position="413"/>
    </location>
</feature>
<dbReference type="Pfam" id="PF13335">
    <property type="entry name" value="Mg_chelatase_C"/>
    <property type="match status" value="1"/>
</dbReference>
<dbReference type="Gene3D" id="3.40.50.300">
    <property type="entry name" value="P-loop containing nucleotide triphosphate hydrolases"/>
    <property type="match status" value="1"/>
</dbReference>
<dbReference type="Pfam" id="PF13541">
    <property type="entry name" value="ChlI"/>
    <property type="match status" value="1"/>
</dbReference>
<organism evidence="2 3">
    <name type="scientific">Mageeibacillus indolicus</name>
    <dbReference type="NCBI Taxonomy" id="884684"/>
    <lineage>
        <taxon>Bacteria</taxon>
        <taxon>Bacillati</taxon>
        <taxon>Bacillota</taxon>
        <taxon>Clostridia</taxon>
        <taxon>Eubacteriales</taxon>
        <taxon>Oscillospiraceae</taxon>
        <taxon>Mageeibacillus</taxon>
    </lineage>
</organism>
<dbReference type="SUPFAM" id="SSF52540">
    <property type="entry name" value="P-loop containing nucleoside triphosphate hydrolases"/>
    <property type="match status" value="1"/>
</dbReference>
<dbReference type="InterPro" id="IPR025158">
    <property type="entry name" value="Mg_chelat-rel_C"/>
</dbReference>
<dbReference type="InterPro" id="IPR000523">
    <property type="entry name" value="Mg_chelatse_chII-like_cat_dom"/>
</dbReference>
<evidence type="ECO:0000313" key="2">
    <source>
        <dbReference type="EMBL" id="PNH19658.1"/>
    </source>
</evidence>
<dbReference type="SMART" id="SM00382">
    <property type="entry name" value="AAA"/>
    <property type="match status" value="1"/>
</dbReference>
<dbReference type="InterPro" id="IPR020568">
    <property type="entry name" value="Ribosomal_Su5_D2-typ_SF"/>
</dbReference>
<proteinExistence type="predicted"/>
<dbReference type="PANTHER" id="PTHR32039">
    <property type="entry name" value="MAGNESIUM-CHELATASE SUBUNIT CHLI"/>
    <property type="match status" value="1"/>
</dbReference>
<evidence type="ECO:0000259" key="1">
    <source>
        <dbReference type="SMART" id="SM00382"/>
    </source>
</evidence>
<dbReference type="EMBL" id="NBZD01000001">
    <property type="protein sequence ID" value="PNH19658.1"/>
    <property type="molecule type" value="Genomic_DNA"/>
</dbReference>
<name>A0A2J8B4F6_9FIRM</name>
<accession>A0A2J8B4F6</accession>
<dbReference type="Pfam" id="PF01078">
    <property type="entry name" value="Mg_chelatase"/>
    <property type="match status" value="1"/>
</dbReference>
<dbReference type="RefSeq" id="WP_034574128.1">
    <property type="nucleotide sequence ID" value="NZ_NBZD01000001.1"/>
</dbReference>
<protein>
    <recommendedName>
        <fullName evidence="1">AAA+ ATPase domain-containing protein</fullName>
    </recommendedName>
</protein>
<evidence type="ECO:0000313" key="3">
    <source>
        <dbReference type="Proteomes" id="UP000236394"/>
    </source>
</evidence>
<dbReference type="InterPro" id="IPR027417">
    <property type="entry name" value="P-loop_NTPase"/>
</dbReference>
<dbReference type="SUPFAM" id="SSF54211">
    <property type="entry name" value="Ribosomal protein S5 domain 2-like"/>
    <property type="match status" value="1"/>
</dbReference>
<dbReference type="GO" id="GO:0005524">
    <property type="term" value="F:ATP binding"/>
    <property type="evidence" value="ECO:0007669"/>
    <property type="project" value="InterPro"/>
</dbReference>
<sequence length="543" mass="60300">MPENITINTVTADGAGIHPVTLTISLQTGLPLLLFVGIPNQRARETRIKLAAIMKNCGFRMPNRKIIVDVSPATTVRSTQLWDLPLLIGILLADHQLHLPNESGDVSSLSAFGQVSLRGELCENTVDTAAIAYYQLELLDSSPDSCCGKTLLIPQTSFYRMRPLIRNCPNFFPLRSIKDLNAENKGRTKGITTNCLTYVKKENSLYEREIKIYPNQNFAWLAICAAVLGRHHLLITGAPGTGKSSLLNYAAALMPKLPYSTSLRQLELLAVSPDMPKANLLNTFDVAHCEHPGVQAKIKDFIGDVAHDWPGLIRLTNNGILFMDEFNHFSPGIIKVIKHFLTEKELETYQAGKIYRIESEFLCLAAMNPCPCGQYLSEGGCNCSAAALSAYWRYIDEALLDRFDCTVVLPKFDANLLEEDTGCQKIDLNELRDKFETASQRQKLRLEKHNLGFVYNARADLEIINKCFNISAAATEQIFEISRKYNSSSRSQHSLLTLSRTVADLADSEKVTPLHVATAWQMKQKFNWGGKDAASVGVSAMAL</sequence>
<dbReference type="InterPro" id="IPR045006">
    <property type="entry name" value="CHLI-like"/>
</dbReference>